<reference evidence="6 7" key="1">
    <citation type="submission" date="2018-11" db="EMBL/GenBank/DDBJ databases">
        <title>Sequencing the genomes of 1000 actinobacteria strains.</title>
        <authorList>
            <person name="Klenk H.-P."/>
        </authorList>
    </citation>
    <scope>NUCLEOTIDE SEQUENCE [LARGE SCALE GENOMIC DNA]</scope>
    <source>
        <strain evidence="6 7">DSM 44254</strain>
    </source>
</reference>
<accession>A0A3N1D5C0</accession>
<dbReference type="Proteomes" id="UP000272400">
    <property type="component" value="Unassembled WGS sequence"/>
</dbReference>
<dbReference type="Gene3D" id="1.10.510.10">
    <property type="entry name" value="Transferase(Phosphotransferase) domain 1"/>
    <property type="match status" value="1"/>
</dbReference>
<evidence type="ECO:0000256" key="4">
    <source>
        <dbReference type="ARBA" id="ARBA00022840"/>
    </source>
</evidence>
<protein>
    <submittedName>
        <fullName evidence="6">Serine/threonine protein kinase</fullName>
    </submittedName>
</protein>
<dbReference type="Pfam" id="PF26366">
    <property type="entry name" value="DUF8094"/>
    <property type="match status" value="1"/>
</dbReference>
<proteinExistence type="predicted"/>
<feature type="domain" description="Protein kinase" evidence="5">
    <location>
        <begin position="13"/>
        <end position="264"/>
    </location>
</feature>
<keyword evidence="1" id="KW-0808">Transferase</keyword>
<keyword evidence="6" id="KW-0723">Serine/threonine-protein kinase</keyword>
<keyword evidence="7" id="KW-1185">Reference proteome</keyword>
<dbReference type="InterPro" id="IPR045269">
    <property type="entry name" value="Atg1-like"/>
</dbReference>
<evidence type="ECO:0000313" key="6">
    <source>
        <dbReference type="EMBL" id="ROO88743.1"/>
    </source>
</evidence>
<evidence type="ECO:0000256" key="3">
    <source>
        <dbReference type="ARBA" id="ARBA00022777"/>
    </source>
</evidence>
<comment type="caution">
    <text evidence="6">The sequence shown here is derived from an EMBL/GenBank/DDBJ whole genome shotgun (WGS) entry which is preliminary data.</text>
</comment>
<dbReference type="GO" id="GO:0005524">
    <property type="term" value="F:ATP binding"/>
    <property type="evidence" value="ECO:0007669"/>
    <property type="project" value="UniProtKB-KW"/>
</dbReference>
<dbReference type="GO" id="GO:0034045">
    <property type="term" value="C:phagophore assembly site membrane"/>
    <property type="evidence" value="ECO:0007669"/>
    <property type="project" value="TreeGrafter"/>
</dbReference>
<evidence type="ECO:0000256" key="2">
    <source>
        <dbReference type="ARBA" id="ARBA00022741"/>
    </source>
</evidence>
<dbReference type="InterPro" id="IPR058407">
    <property type="entry name" value="DUF8094"/>
</dbReference>
<dbReference type="PROSITE" id="PS00108">
    <property type="entry name" value="PROTEIN_KINASE_ST"/>
    <property type="match status" value="1"/>
</dbReference>
<dbReference type="GO" id="GO:0005776">
    <property type="term" value="C:autophagosome"/>
    <property type="evidence" value="ECO:0007669"/>
    <property type="project" value="TreeGrafter"/>
</dbReference>
<evidence type="ECO:0000313" key="7">
    <source>
        <dbReference type="Proteomes" id="UP000272400"/>
    </source>
</evidence>
<dbReference type="InterPro" id="IPR011009">
    <property type="entry name" value="Kinase-like_dom_sf"/>
</dbReference>
<dbReference type="PANTHER" id="PTHR24348">
    <property type="entry name" value="SERINE/THREONINE-PROTEIN KINASE UNC-51-RELATED"/>
    <property type="match status" value="1"/>
</dbReference>
<dbReference type="GO" id="GO:0005829">
    <property type="term" value="C:cytosol"/>
    <property type="evidence" value="ECO:0007669"/>
    <property type="project" value="TreeGrafter"/>
</dbReference>
<dbReference type="PANTHER" id="PTHR24348:SF22">
    <property type="entry name" value="NON-SPECIFIC SERINE_THREONINE PROTEIN KINASE"/>
    <property type="match status" value="1"/>
</dbReference>
<gene>
    <name evidence="6" type="ORF">EDD29_6422</name>
</gene>
<keyword evidence="4" id="KW-0067">ATP-binding</keyword>
<dbReference type="PROSITE" id="PS50011">
    <property type="entry name" value="PROTEIN_KINASE_DOM"/>
    <property type="match status" value="1"/>
</dbReference>
<keyword evidence="3 6" id="KW-0418">Kinase</keyword>
<dbReference type="Pfam" id="PF00069">
    <property type="entry name" value="Pkinase"/>
    <property type="match status" value="1"/>
</dbReference>
<sequence length="645" mass="69721">MSYTITRWSVPGYTEIRELGRGGQGIVFLARDEDDELAAIKYIEPRLLETQFADLFRAEAEILSRLDDPNIARIKAYVEDDHGAAIVMEYVQGATLRHILDHGHPKGLTPQAALTILKGSLKGLSAAHKAGLVHRDYKPKNIVVKDTGASKLIDFGIAALSGEAGYLGTPEYMAPEQWKGGPASPATDVYAATCVFYECVTGHRPYESRTTRSGTRTLEAQHTRARIPTRRIPRKLRSLVMAGMAKSPASRPTNADAFIDHLEMVAVAAYGPDWEKAGRIALRTAATVALMTLPVLAPHVIASITAQGTRVGARAKAAGASVAGIGIAAAAILVFRDPAPAITHAEARQALAHYIATANAAAKSLDTEKLKSVQSGPEMDIAATYYKYAREHRHRPAGTIDIREPTFWIPREFTNGHKWFVVEAGEGSAIPWMFANGTSLSDPNLSAIFSHGTMVFSMEGGSWKVVMTINGPVDGKYPAPVLDEDGYATELADAATGYTVPPQGIPDLILKSEDDEDTLGETRCTIRTQTPKDATAGASLSVTGWKFDSKARPTGEPVYALKTRDSALVWASTSLLQTGRKIRKTGWTYGPPFTANKHKHFIFYPNTLTTDRMKTWAVVSPASSPAKARPYTIGCRVGLTSYSGT</sequence>
<dbReference type="InterPro" id="IPR008271">
    <property type="entry name" value="Ser/Thr_kinase_AS"/>
</dbReference>
<evidence type="ECO:0000259" key="5">
    <source>
        <dbReference type="PROSITE" id="PS50011"/>
    </source>
</evidence>
<dbReference type="SUPFAM" id="SSF56112">
    <property type="entry name" value="Protein kinase-like (PK-like)"/>
    <property type="match status" value="1"/>
</dbReference>
<organism evidence="6 7">
    <name type="scientific">Actinocorallia herbida</name>
    <dbReference type="NCBI Taxonomy" id="58109"/>
    <lineage>
        <taxon>Bacteria</taxon>
        <taxon>Bacillati</taxon>
        <taxon>Actinomycetota</taxon>
        <taxon>Actinomycetes</taxon>
        <taxon>Streptosporangiales</taxon>
        <taxon>Thermomonosporaceae</taxon>
        <taxon>Actinocorallia</taxon>
    </lineage>
</organism>
<keyword evidence="2" id="KW-0547">Nucleotide-binding</keyword>
<dbReference type="GO" id="GO:0042594">
    <property type="term" value="P:response to starvation"/>
    <property type="evidence" value="ECO:0007669"/>
    <property type="project" value="TreeGrafter"/>
</dbReference>
<dbReference type="CDD" id="cd14014">
    <property type="entry name" value="STKc_PknB_like"/>
    <property type="match status" value="1"/>
</dbReference>
<dbReference type="AlphaFoldDB" id="A0A3N1D5C0"/>
<dbReference type="Gene3D" id="3.30.200.20">
    <property type="entry name" value="Phosphorylase Kinase, domain 1"/>
    <property type="match status" value="1"/>
</dbReference>
<name>A0A3N1D5C0_9ACTN</name>
<dbReference type="GO" id="GO:0004674">
    <property type="term" value="F:protein serine/threonine kinase activity"/>
    <property type="evidence" value="ECO:0007669"/>
    <property type="project" value="UniProtKB-KW"/>
</dbReference>
<evidence type="ECO:0000256" key="1">
    <source>
        <dbReference type="ARBA" id="ARBA00022679"/>
    </source>
</evidence>
<dbReference type="RefSeq" id="WP_170201669.1">
    <property type="nucleotide sequence ID" value="NZ_RJKE01000001.1"/>
</dbReference>
<dbReference type="InterPro" id="IPR000719">
    <property type="entry name" value="Prot_kinase_dom"/>
</dbReference>
<dbReference type="EMBL" id="RJKE01000001">
    <property type="protein sequence ID" value="ROO88743.1"/>
    <property type="molecule type" value="Genomic_DNA"/>
</dbReference>